<dbReference type="AlphaFoldDB" id="A0A343UMF8"/>
<dbReference type="EMBL" id="KY689113">
    <property type="protein sequence ID" value="AVE15458.1"/>
    <property type="molecule type" value="Genomic_DNA"/>
</dbReference>
<evidence type="ECO:0000256" key="1">
    <source>
        <dbReference type="ARBA" id="ARBA00004304"/>
    </source>
</evidence>
<evidence type="ECO:0000256" key="9">
    <source>
        <dbReference type="ARBA" id="ARBA00023065"/>
    </source>
</evidence>
<keyword evidence="11 13" id="KW-0472">Membrane</keyword>
<name>A0A343UMF8_9NEOP</name>
<keyword evidence="8 13" id="KW-1133">Transmembrane helix</keyword>
<evidence type="ECO:0000256" key="13">
    <source>
        <dbReference type="SAM" id="Phobius"/>
    </source>
</evidence>
<evidence type="ECO:0000256" key="7">
    <source>
        <dbReference type="ARBA" id="ARBA00022781"/>
    </source>
</evidence>
<keyword evidence="6 12" id="KW-0812">Transmembrane</keyword>
<evidence type="ECO:0000256" key="12">
    <source>
        <dbReference type="RuleBase" id="RU003661"/>
    </source>
</evidence>
<keyword evidence="7 12" id="KW-0375">Hydrogen ion transport</keyword>
<comment type="subcellular location">
    <subcellularLocation>
        <location evidence="1 12">Mitochondrion membrane</location>
        <topology evidence="1 12">Single-pass membrane protein</topology>
    </subcellularLocation>
</comment>
<accession>A0A343UMF8</accession>
<evidence type="ECO:0000256" key="5">
    <source>
        <dbReference type="ARBA" id="ARBA00022547"/>
    </source>
</evidence>
<evidence type="ECO:0000256" key="3">
    <source>
        <dbReference type="ARBA" id="ARBA00011291"/>
    </source>
</evidence>
<comment type="similarity">
    <text evidence="2 12">Belongs to the ATPase protein 8 family.</text>
</comment>
<evidence type="ECO:0000313" key="14">
    <source>
        <dbReference type="EMBL" id="AVE15458.1"/>
    </source>
</evidence>
<keyword evidence="5 12" id="KW-0138">CF(0)</keyword>
<reference evidence="14" key="2">
    <citation type="journal article" date="2018" name="Int. J. Biol. Macromol.">
        <title>Higher tRNA gene duplication in mitogenomes of praying mantises (Dictyoptera, Mantodea) and the phylogeny within Mantodea.</title>
        <authorList>
            <person name="Zhang L.-P."/>
            <person name="Yu D.-N."/>
            <person name="Storey K.B."/>
            <person name="Cheng H.-Y."/>
            <person name="Zhang J.-Y."/>
        </authorList>
    </citation>
    <scope>NUCLEOTIDE SEQUENCE</scope>
</reference>
<dbReference type="GO" id="GO:0015986">
    <property type="term" value="P:proton motive force-driven ATP synthesis"/>
    <property type="evidence" value="ECO:0007669"/>
    <property type="project" value="InterPro"/>
</dbReference>
<geneLocation type="mitochondrion" evidence="14"/>
<evidence type="ECO:0000256" key="11">
    <source>
        <dbReference type="ARBA" id="ARBA00023136"/>
    </source>
</evidence>
<comment type="subunit">
    <text evidence="3">F-type ATPases have 2 components, CF(1) - the catalytic core - and CF(0) - the membrane proton channel.</text>
</comment>
<feature type="transmembrane region" description="Helical" evidence="13">
    <location>
        <begin position="12"/>
        <end position="32"/>
    </location>
</feature>
<dbReference type="InterPro" id="IPR001421">
    <property type="entry name" value="ATP8_metazoa"/>
</dbReference>
<dbReference type="Pfam" id="PF00895">
    <property type="entry name" value="ATP-synt_8"/>
    <property type="match status" value="1"/>
</dbReference>
<gene>
    <name evidence="14" type="primary">ATP8</name>
</gene>
<keyword evidence="10 12" id="KW-0496">Mitochondrion</keyword>
<organism evidence="14">
    <name type="scientific">Deroplatys desiccata</name>
    <dbReference type="NCBI Taxonomy" id="627733"/>
    <lineage>
        <taxon>Eukaryota</taxon>
        <taxon>Metazoa</taxon>
        <taxon>Ecdysozoa</taxon>
        <taxon>Arthropoda</taxon>
        <taxon>Hexapoda</taxon>
        <taxon>Insecta</taxon>
        <taxon>Pterygota</taxon>
        <taxon>Neoptera</taxon>
        <taxon>Polyneoptera</taxon>
        <taxon>Dictyoptera</taxon>
        <taxon>Mantodea</taxon>
        <taxon>Eumantodea</taxon>
        <taxon>Mantoidea</taxon>
        <taxon>Mantidae</taxon>
        <taxon>Deroplatyinae</taxon>
        <taxon>Deroplatys</taxon>
    </lineage>
</organism>
<dbReference type="GO" id="GO:0015078">
    <property type="term" value="F:proton transmembrane transporter activity"/>
    <property type="evidence" value="ECO:0007669"/>
    <property type="project" value="InterPro"/>
</dbReference>
<reference evidence="14" key="1">
    <citation type="submission" date="2017-02" db="EMBL/GenBank/DDBJ databases">
        <authorList>
            <person name="Peterson S.W."/>
        </authorList>
    </citation>
    <scope>NUCLEOTIDE SEQUENCE</scope>
</reference>
<evidence type="ECO:0000256" key="4">
    <source>
        <dbReference type="ARBA" id="ARBA00022448"/>
    </source>
</evidence>
<evidence type="ECO:0000256" key="8">
    <source>
        <dbReference type="ARBA" id="ARBA00022989"/>
    </source>
</evidence>
<evidence type="ECO:0000256" key="6">
    <source>
        <dbReference type="ARBA" id="ARBA00022692"/>
    </source>
</evidence>
<proteinExistence type="inferred from homology"/>
<protein>
    <recommendedName>
        <fullName evidence="12">ATP synthase complex subunit 8</fullName>
    </recommendedName>
</protein>
<dbReference type="GO" id="GO:0031966">
    <property type="term" value="C:mitochondrial membrane"/>
    <property type="evidence" value="ECO:0007669"/>
    <property type="project" value="UniProtKB-SubCell"/>
</dbReference>
<dbReference type="GO" id="GO:0045259">
    <property type="term" value="C:proton-transporting ATP synthase complex"/>
    <property type="evidence" value="ECO:0007669"/>
    <property type="project" value="UniProtKB-KW"/>
</dbReference>
<keyword evidence="9 12" id="KW-0406">Ion transport</keyword>
<evidence type="ECO:0000256" key="10">
    <source>
        <dbReference type="ARBA" id="ARBA00023128"/>
    </source>
</evidence>
<keyword evidence="4 12" id="KW-0813">Transport</keyword>
<evidence type="ECO:0000256" key="2">
    <source>
        <dbReference type="ARBA" id="ARBA00008892"/>
    </source>
</evidence>
<sequence>MPQMMPMNWLILFYIFSILMLLINVMNFYVFFHKSSIYSTSTMLKNKYKTWKW</sequence>